<evidence type="ECO:0000313" key="3">
    <source>
        <dbReference type="Proteomes" id="UP000245380"/>
    </source>
</evidence>
<reference evidence="2 3" key="1">
    <citation type="submission" date="2016-11" db="EMBL/GenBank/DDBJ databases">
        <title>Comparative genomics of Acidibacillus ferroxidans species.</title>
        <authorList>
            <person name="Oliveira G."/>
            <person name="Nunes G."/>
            <person name="Oliveira R."/>
            <person name="Araujo F."/>
            <person name="Salim A."/>
            <person name="Scholte L."/>
            <person name="Morais D."/>
            <person name="Nancucheo I."/>
            <person name="Johnson D.B."/>
            <person name="Grail B."/>
            <person name="Bittencourt J."/>
            <person name="Valadares R."/>
        </authorList>
    </citation>
    <scope>NUCLEOTIDE SEQUENCE [LARGE SCALE GENOMIC DNA]</scope>
    <source>
        <strain evidence="2 3">Y002</strain>
    </source>
</reference>
<protein>
    <submittedName>
        <fullName evidence="2">Uncharacterized protein</fullName>
    </submittedName>
</protein>
<gene>
    <name evidence="2" type="ORF">BM613_14205</name>
</gene>
<comment type="caution">
    <text evidence="2">The sequence shown here is derived from an EMBL/GenBank/DDBJ whole genome shotgun (WGS) entry which is preliminary data.</text>
</comment>
<keyword evidence="1" id="KW-0175">Coiled coil</keyword>
<keyword evidence="3" id="KW-1185">Reference proteome</keyword>
<dbReference type="Proteomes" id="UP000245380">
    <property type="component" value="Unassembled WGS sequence"/>
</dbReference>
<evidence type="ECO:0000313" key="2">
    <source>
        <dbReference type="EMBL" id="PWI52058.1"/>
    </source>
</evidence>
<name>A0A2U3CSP6_SULT2</name>
<dbReference type="RefSeq" id="WP_109431846.1">
    <property type="nucleotide sequence ID" value="NZ_MPDK01000075.1"/>
</dbReference>
<evidence type="ECO:0000256" key="1">
    <source>
        <dbReference type="SAM" id="Coils"/>
    </source>
</evidence>
<dbReference type="AlphaFoldDB" id="A0A2U3CSP6"/>
<accession>A0A2U3CSP6</accession>
<sequence length="205" mass="23681">MPDQYKFHNTERKLELQAAAYFQKQNLAELTNNEVSQGILNQFAKMVRQEIRNWVIKSQNVPSLQAVDAEIVPCVEEKIALIKNTKSKTIDFFRNHPTESKKALQLLAQRIMSLHKVASGYYFEPTYAVAVIRYELDKELYGIVAPAIKQAVDELRDQLRNVEEQEVIKKMQETIIEAVIQRLTQKVPSLLNKENEIEPLQTLQA</sequence>
<proteinExistence type="predicted"/>
<dbReference type="EMBL" id="MPDK01000075">
    <property type="protein sequence ID" value="PWI52058.1"/>
    <property type="molecule type" value="Genomic_DNA"/>
</dbReference>
<dbReference type="OrthoDB" id="9853035at2"/>
<organism evidence="2 3">
    <name type="scientific">Sulfoacidibacillus thermotolerans</name>
    <name type="common">Acidibacillus sulfuroxidans</name>
    <dbReference type="NCBI Taxonomy" id="1765684"/>
    <lineage>
        <taxon>Bacteria</taxon>
        <taxon>Bacillati</taxon>
        <taxon>Bacillota</taxon>
        <taxon>Bacilli</taxon>
        <taxon>Bacillales</taxon>
        <taxon>Alicyclobacillaceae</taxon>
        <taxon>Sulfoacidibacillus</taxon>
    </lineage>
</organism>
<feature type="coiled-coil region" evidence="1">
    <location>
        <begin position="145"/>
        <end position="172"/>
    </location>
</feature>